<feature type="domain" description="HicB-like antitoxin of toxin-antitoxin system" evidence="1">
    <location>
        <begin position="15"/>
        <end position="87"/>
    </location>
</feature>
<dbReference type="AlphaFoldDB" id="A0AAU8JE28"/>
<dbReference type="PANTHER" id="PTHR34504:SF2">
    <property type="entry name" value="UPF0150 PROTEIN SSL0259"/>
    <property type="match status" value="1"/>
</dbReference>
<name>A0AAU8JE28_9CYAN</name>
<dbReference type="InterPro" id="IPR051404">
    <property type="entry name" value="TA_system_antitoxin"/>
</dbReference>
<dbReference type="RefSeq" id="WP_242049918.1">
    <property type="nucleotide sequence ID" value="NZ_CP159837.1"/>
</dbReference>
<protein>
    <submittedName>
        <fullName evidence="2">Type II toxin-antitoxin system HicB family antitoxin</fullName>
    </submittedName>
</protein>
<dbReference type="Gene3D" id="3.30.160.250">
    <property type="match status" value="1"/>
</dbReference>
<evidence type="ECO:0000313" key="2">
    <source>
        <dbReference type="EMBL" id="XCM36552.1"/>
    </source>
</evidence>
<organism evidence="2">
    <name type="scientific">Planktothricoides raciborskii GIHE-MW2</name>
    <dbReference type="NCBI Taxonomy" id="2792601"/>
    <lineage>
        <taxon>Bacteria</taxon>
        <taxon>Bacillati</taxon>
        <taxon>Cyanobacteriota</taxon>
        <taxon>Cyanophyceae</taxon>
        <taxon>Oscillatoriophycideae</taxon>
        <taxon>Oscillatoriales</taxon>
        <taxon>Oscillatoriaceae</taxon>
        <taxon>Planktothricoides</taxon>
    </lineage>
</organism>
<sequence length="112" mass="13088">MPKEPKYEVKMMLHYKIILYWSQEYQAFIAEVPELPGCAADGKTYQEAVQNVEVIMQEWIETAKECDRPIPEPKRRLMIRKKPGFCDNFGISTGRLLQKPGFCKSRCKSKML</sequence>
<dbReference type="InterPro" id="IPR031807">
    <property type="entry name" value="HicB-like"/>
</dbReference>
<dbReference type="SUPFAM" id="SSF143100">
    <property type="entry name" value="TTHA1013/TTHA0281-like"/>
    <property type="match status" value="1"/>
</dbReference>
<dbReference type="InterPro" id="IPR035069">
    <property type="entry name" value="TTHA1013/TTHA0281-like"/>
</dbReference>
<dbReference type="EMBL" id="CP159837">
    <property type="protein sequence ID" value="XCM36552.1"/>
    <property type="molecule type" value="Genomic_DNA"/>
</dbReference>
<proteinExistence type="predicted"/>
<dbReference type="Pfam" id="PF15919">
    <property type="entry name" value="HicB_lk_antitox"/>
    <property type="match status" value="1"/>
</dbReference>
<dbReference type="PANTHER" id="PTHR34504">
    <property type="entry name" value="ANTITOXIN HICB"/>
    <property type="match status" value="1"/>
</dbReference>
<accession>A0AAU8JE28</accession>
<reference evidence="2" key="1">
    <citation type="submission" date="2024-07" db="EMBL/GenBank/DDBJ databases">
        <authorList>
            <person name="Kim Y.J."/>
            <person name="Jeong J.Y."/>
        </authorList>
    </citation>
    <scope>NUCLEOTIDE SEQUENCE</scope>
    <source>
        <strain evidence="2">GIHE-MW2</strain>
    </source>
</reference>
<evidence type="ECO:0000259" key="1">
    <source>
        <dbReference type="Pfam" id="PF15919"/>
    </source>
</evidence>
<gene>
    <name evidence="2" type="ORF">ABWT76_005317</name>
</gene>